<dbReference type="Proteomes" id="UP000317369">
    <property type="component" value="Chromosome"/>
</dbReference>
<dbReference type="GO" id="GO:0004180">
    <property type="term" value="F:carboxypeptidase activity"/>
    <property type="evidence" value="ECO:0007669"/>
    <property type="project" value="UniProtKB-KW"/>
</dbReference>
<evidence type="ECO:0000256" key="1">
    <source>
        <dbReference type="ARBA" id="ARBA00022801"/>
    </source>
</evidence>
<dbReference type="OrthoDB" id="236788at2"/>
<dbReference type="RefSeq" id="WP_145076781.1">
    <property type="nucleotide sequence ID" value="NZ_CP036425.1"/>
</dbReference>
<evidence type="ECO:0000313" key="3">
    <source>
        <dbReference type="EMBL" id="QDU33608.1"/>
    </source>
</evidence>
<dbReference type="PANTHER" id="PTHR43283">
    <property type="entry name" value="BETA-LACTAMASE-RELATED"/>
    <property type="match status" value="1"/>
</dbReference>
<dbReference type="EMBL" id="CP036425">
    <property type="protein sequence ID" value="QDU33608.1"/>
    <property type="molecule type" value="Genomic_DNA"/>
</dbReference>
<dbReference type="InterPro" id="IPR050789">
    <property type="entry name" value="Diverse_Enzym_Activities"/>
</dbReference>
<dbReference type="PANTHER" id="PTHR43283:SF11">
    <property type="entry name" value="BETA-LACTAMASE-RELATED DOMAIN-CONTAINING PROTEIN"/>
    <property type="match status" value="1"/>
</dbReference>
<accession>A0A517YTR4</accession>
<evidence type="ECO:0000313" key="4">
    <source>
        <dbReference type="Proteomes" id="UP000317369"/>
    </source>
</evidence>
<keyword evidence="3" id="KW-0121">Carboxypeptidase</keyword>
<dbReference type="InterPro" id="IPR001466">
    <property type="entry name" value="Beta-lactam-related"/>
</dbReference>
<dbReference type="Pfam" id="PF00144">
    <property type="entry name" value="Beta-lactamase"/>
    <property type="match status" value="1"/>
</dbReference>
<keyword evidence="4" id="KW-1185">Reference proteome</keyword>
<evidence type="ECO:0000259" key="2">
    <source>
        <dbReference type="Pfam" id="PF00144"/>
    </source>
</evidence>
<proteinExistence type="predicted"/>
<dbReference type="AlphaFoldDB" id="A0A517YTR4"/>
<organism evidence="3 4">
    <name type="scientific">Poriferisphaera corsica</name>
    <dbReference type="NCBI Taxonomy" id="2528020"/>
    <lineage>
        <taxon>Bacteria</taxon>
        <taxon>Pseudomonadati</taxon>
        <taxon>Planctomycetota</taxon>
        <taxon>Phycisphaerae</taxon>
        <taxon>Phycisphaerales</taxon>
        <taxon>Phycisphaeraceae</taxon>
        <taxon>Poriferisphaera</taxon>
    </lineage>
</organism>
<keyword evidence="1 3" id="KW-0378">Hydrolase</keyword>
<gene>
    <name evidence="3" type="primary">ampH</name>
    <name evidence="3" type="ORF">KS4_16600</name>
</gene>
<name>A0A517YTR4_9BACT</name>
<dbReference type="EC" id="3.4.-.-" evidence="3"/>
<keyword evidence="3" id="KW-0645">Protease</keyword>
<protein>
    <submittedName>
        <fullName evidence="3">D-alanyl-D-alanine-carboxypeptidase/endopeptidase AmpH</fullName>
        <ecNumber evidence="3">3.4.-.-</ecNumber>
    </submittedName>
</protein>
<reference evidence="3 4" key="1">
    <citation type="submission" date="2019-02" db="EMBL/GenBank/DDBJ databases">
        <title>Deep-cultivation of Planctomycetes and their phenomic and genomic characterization uncovers novel biology.</title>
        <authorList>
            <person name="Wiegand S."/>
            <person name="Jogler M."/>
            <person name="Boedeker C."/>
            <person name="Pinto D."/>
            <person name="Vollmers J."/>
            <person name="Rivas-Marin E."/>
            <person name="Kohn T."/>
            <person name="Peeters S.H."/>
            <person name="Heuer A."/>
            <person name="Rast P."/>
            <person name="Oberbeckmann S."/>
            <person name="Bunk B."/>
            <person name="Jeske O."/>
            <person name="Meyerdierks A."/>
            <person name="Storesund J.E."/>
            <person name="Kallscheuer N."/>
            <person name="Luecker S."/>
            <person name="Lage O.M."/>
            <person name="Pohl T."/>
            <person name="Merkel B.J."/>
            <person name="Hornburger P."/>
            <person name="Mueller R.-W."/>
            <person name="Bruemmer F."/>
            <person name="Labrenz M."/>
            <person name="Spormann A.M."/>
            <person name="Op den Camp H."/>
            <person name="Overmann J."/>
            <person name="Amann R."/>
            <person name="Jetten M.S.M."/>
            <person name="Mascher T."/>
            <person name="Medema M.H."/>
            <person name="Devos D.P."/>
            <person name="Kaster A.-K."/>
            <person name="Ovreas L."/>
            <person name="Rohde M."/>
            <person name="Galperin M.Y."/>
            <person name="Jogler C."/>
        </authorList>
    </citation>
    <scope>NUCLEOTIDE SEQUENCE [LARGE SCALE GENOMIC DNA]</scope>
    <source>
        <strain evidence="3 4">KS4</strain>
    </source>
</reference>
<dbReference type="SUPFAM" id="SSF56601">
    <property type="entry name" value="beta-lactamase/transpeptidase-like"/>
    <property type="match status" value="1"/>
</dbReference>
<dbReference type="Gene3D" id="3.40.710.10">
    <property type="entry name" value="DD-peptidase/beta-lactamase superfamily"/>
    <property type="match status" value="1"/>
</dbReference>
<feature type="domain" description="Beta-lactamase-related" evidence="2">
    <location>
        <begin position="468"/>
        <end position="734"/>
    </location>
</feature>
<dbReference type="InterPro" id="IPR012338">
    <property type="entry name" value="Beta-lactam/transpept-like"/>
</dbReference>
<dbReference type="KEGG" id="pcor:KS4_16600"/>
<sequence length="760" mass="85407">MKLFNRVFAVLLVCALGGVTLHGQIAGGELSDDVKLDWVVVGGLPNEVLPADKRVGGNDGAGFDRDYLDAMGGENIAVLRDNSVVTYVDDKGKAWKAEGIAVSLRHGAMMDFTGMVKPYDRRVAYAYTEIASDSDGEMYALFGSDDRAKVWVNGEQVHEFRAYGRGTVLGDDKFSFPVKQGKNRVLVKVENGHGGWGFALKLSSKASYEQKVKELAERGLYERLMQTRISRVIGDNGGGTLRYMFGLGSFPKLDFENPELAKQLLGDYEISVRWFDTDSVEVERATQPGRYAAVIKVTGENGREINRGYTFICYPGGYNWKRILEKVDVGYFQNLGISKEVWKEQGDWINKGMYYGIRDYMFTNPDGAALLSGLFEREMMYQRGEVTEEPEWLSPMIRNQDYLLKVRMRVTDRKATGKLTYPKRVDGLNSTILRDGSLSQAGFKEGFAEAMREVCDAWAEEGGMPFTVVVARNGVIAYDSAHGSKESGPIDEMTTYQVASISKLMFSSLLSMMRYEGLIELDKPLGKYVDGFPVEGEKAVTVRQCMMHLAGTEGHVNYGGMPNLWFDDYVRSMWPYTYPGEKYQYNGLSLNLVARACELASGESFPRLMQEHLWRPLGCVDTTSVDTSTYTRTTARDLAKVGQMLLNGGSYGDLKFFDAKTRDEMLPVRIGDLYDDTSTPNVVYGLASDWYRDIWKQNEQGERELVFSERMFGHGSATASLFRVDLENQLVITMSRPGAGKQYNTYYQKMFKTIGEYMIK</sequence>